<keyword evidence="3" id="KW-1185">Reference proteome</keyword>
<dbReference type="RefSeq" id="WP_197231284.1">
    <property type="nucleotide sequence ID" value="NZ_SJPV01000004.1"/>
</dbReference>
<sequence length="71" mass="7267">MFYVLLFASGVWTVAIGATDGPASDPQQRLGHDGIGNDVCRGDHLDVELPPPDAGLPGSGYSKRGNASGGK</sequence>
<evidence type="ECO:0000313" key="3">
    <source>
        <dbReference type="Proteomes" id="UP000319143"/>
    </source>
</evidence>
<organism evidence="2 3">
    <name type="scientific">Novipirellula artificiosorum</name>
    <dbReference type="NCBI Taxonomy" id="2528016"/>
    <lineage>
        <taxon>Bacteria</taxon>
        <taxon>Pseudomonadati</taxon>
        <taxon>Planctomycetota</taxon>
        <taxon>Planctomycetia</taxon>
        <taxon>Pirellulales</taxon>
        <taxon>Pirellulaceae</taxon>
        <taxon>Novipirellula</taxon>
    </lineage>
</organism>
<dbReference type="Proteomes" id="UP000319143">
    <property type="component" value="Unassembled WGS sequence"/>
</dbReference>
<protein>
    <submittedName>
        <fullName evidence="2">Uncharacterized protein</fullName>
    </submittedName>
</protein>
<proteinExistence type="predicted"/>
<dbReference type="AlphaFoldDB" id="A0A5C6DNM8"/>
<dbReference type="EMBL" id="SJPV01000004">
    <property type="protein sequence ID" value="TWU38212.1"/>
    <property type="molecule type" value="Genomic_DNA"/>
</dbReference>
<reference evidence="2 3" key="1">
    <citation type="submission" date="2019-02" db="EMBL/GenBank/DDBJ databases">
        <title>Deep-cultivation of Planctomycetes and their phenomic and genomic characterization uncovers novel biology.</title>
        <authorList>
            <person name="Wiegand S."/>
            <person name="Jogler M."/>
            <person name="Boedeker C."/>
            <person name="Pinto D."/>
            <person name="Vollmers J."/>
            <person name="Rivas-Marin E."/>
            <person name="Kohn T."/>
            <person name="Peeters S.H."/>
            <person name="Heuer A."/>
            <person name="Rast P."/>
            <person name="Oberbeckmann S."/>
            <person name="Bunk B."/>
            <person name="Jeske O."/>
            <person name="Meyerdierks A."/>
            <person name="Storesund J.E."/>
            <person name="Kallscheuer N."/>
            <person name="Luecker S."/>
            <person name="Lage O.M."/>
            <person name="Pohl T."/>
            <person name="Merkel B.J."/>
            <person name="Hornburger P."/>
            <person name="Mueller R.-W."/>
            <person name="Bruemmer F."/>
            <person name="Labrenz M."/>
            <person name="Spormann A.M."/>
            <person name="Op Den Camp H."/>
            <person name="Overmann J."/>
            <person name="Amann R."/>
            <person name="Jetten M.S.M."/>
            <person name="Mascher T."/>
            <person name="Medema M.H."/>
            <person name="Devos D.P."/>
            <person name="Kaster A.-K."/>
            <person name="Ovreas L."/>
            <person name="Rohde M."/>
            <person name="Galperin M.Y."/>
            <person name="Jogler C."/>
        </authorList>
    </citation>
    <scope>NUCLEOTIDE SEQUENCE [LARGE SCALE GENOMIC DNA]</scope>
    <source>
        <strain evidence="2 3">Poly41</strain>
    </source>
</reference>
<name>A0A5C6DNM8_9BACT</name>
<evidence type="ECO:0000256" key="1">
    <source>
        <dbReference type="SAM" id="MobiDB-lite"/>
    </source>
</evidence>
<evidence type="ECO:0000313" key="2">
    <source>
        <dbReference type="EMBL" id="TWU38212.1"/>
    </source>
</evidence>
<accession>A0A5C6DNM8</accession>
<gene>
    <name evidence="2" type="ORF">Poly41_26880</name>
</gene>
<comment type="caution">
    <text evidence="2">The sequence shown here is derived from an EMBL/GenBank/DDBJ whole genome shotgun (WGS) entry which is preliminary data.</text>
</comment>
<feature type="region of interest" description="Disordered" evidence="1">
    <location>
        <begin position="20"/>
        <end position="71"/>
    </location>
</feature>